<dbReference type="Proteomes" id="UP000186698">
    <property type="component" value="Chromosome 6L"/>
</dbReference>
<dbReference type="OMA" id="DDCEMEL"/>
<comment type="similarity">
    <text evidence="10">Belongs to the G-protein coupled receptor 1 family.</text>
</comment>
<evidence type="ECO:0000256" key="10">
    <source>
        <dbReference type="RuleBase" id="RU000688"/>
    </source>
</evidence>
<evidence type="ECO:0000256" key="11">
    <source>
        <dbReference type="SAM" id="MobiDB-lite"/>
    </source>
</evidence>
<feature type="transmembrane region" description="Helical" evidence="12">
    <location>
        <begin position="345"/>
        <end position="365"/>
    </location>
</feature>
<evidence type="ECO:0000256" key="2">
    <source>
        <dbReference type="ARBA" id="ARBA00022475"/>
    </source>
</evidence>
<dbReference type="PANTHER" id="PTHR24247">
    <property type="entry name" value="5-HYDROXYTRYPTAMINE RECEPTOR"/>
    <property type="match status" value="1"/>
</dbReference>
<evidence type="ECO:0000256" key="8">
    <source>
        <dbReference type="ARBA" id="ARBA00023170"/>
    </source>
</evidence>
<evidence type="ECO:0000313" key="14">
    <source>
        <dbReference type="Proteomes" id="UP000186698"/>
    </source>
</evidence>
<evidence type="ECO:0000256" key="9">
    <source>
        <dbReference type="ARBA" id="ARBA00023224"/>
    </source>
</evidence>
<dbReference type="AlphaFoldDB" id="A0A1L8FYT4"/>
<keyword evidence="3" id="KW-0597">Phosphoprotein</keyword>
<dbReference type="Pfam" id="PF00001">
    <property type="entry name" value="7tm_1"/>
    <property type="match status" value="1"/>
</dbReference>
<evidence type="ECO:0000256" key="12">
    <source>
        <dbReference type="SAM" id="Phobius"/>
    </source>
</evidence>
<dbReference type="GO" id="GO:0005886">
    <property type="term" value="C:plasma membrane"/>
    <property type="evidence" value="ECO:0000318"/>
    <property type="project" value="GO_Central"/>
</dbReference>
<gene>
    <name evidence="15" type="primary">hrh4.e1.L</name>
</gene>
<dbReference type="PROSITE" id="PS50262">
    <property type="entry name" value="G_PROTEIN_RECEP_F1_2"/>
    <property type="match status" value="1"/>
</dbReference>
<evidence type="ECO:0000313" key="15">
    <source>
        <dbReference type="RefSeq" id="XP_018122383.2"/>
    </source>
</evidence>
<dbReference type="InterPro" id="IPR003980">
    <property type="entry name" value="Histamine_H3_rcpt"/>
</dbReference>
<dbReference type="CDD" id="cd15048">
    <property type="entry name" value="7tmA_Histamine_H3R_H4R"/>
    <property type="match status" value="1"/>
</dbReference>
<dbReference type="CTD" id="108718561"/>
<evidence type="ECO:0000256" key="7">
    <source>
        <dbReference type="ARBA" id="ARBA00023136"/>
    </source>
</evidence>
<keyword evidence="4 10" id="KW-0812">Transmembrane</keyword>
<evidence type="ECO:0000256" key="6">
    <source>
        <dbReference type="ARBA" id="ARBA00023040"/>
    </source>
</evidence>
<evidence type="ECO:0000259" key="13">
    <source>
        <dbReference type="PROSITE" id="PS50262"/>
    </source>
</evidence>
<dbReference type="GO" id="GO:0004993">
    <property type="term" value="F:G protein-coupled serotonin receptor activity"/>
    <property type="evidence" value="ECO:0007669"/>
    <property type="project" value="TreeGrafter"/>
</dbReference>
<evidence type="ECO:0000256" key="4">
    <source>
        <dbReference type="ARBA" id="ARBA00022692"/>
    </source>
</evidence>
<proteinExistence type="inferred from homology"/>
<keyword evidence="6 10" id="KW-0297">G-protein coupled receptor</keyword>
<dbReference type="GO" id="GO:0007187">
    <property type="term" value="P:G protein-coupled receptor signaling pathway, coupled to cyclic nucleotide second messenger"/>
    <property type="evidence" value="ECO:0000318"/>
    <property type="project" value="GO_Central"/>
</dbReference>
<dbReference type="InterPro" id="IPR017452">
    <property type="entry name" value="GPCR_Rhodpsn_7TM"/>
</dbReference>
<dbReference type="PANTHER" id="PTHR24247:SF271">
    <property type="entry name" value="HISTAMINE H3 RECEPTOR"/>
    <property type="match status" value="1"/>
</dbReference>
<evidence type="ECO:0000256" key="1">
    <source>
        <dbReference type="ARBA" id="ARBA00004651"/>
    </source>
</evidence>
<dbReference type="OrthoDB" id="10071887at2759"/>
<name>A0A1L8FYT4_XENLA</name>
<dbReference type="GO" id="GO:0007197">
    <property type="term" value="P:adenylate cyclase-inhibiting G protein-coupled acetylcholine receptor signaling pathway"/>
    <property type="evidence" value="ECO:0000318"/>
    <property type="project" value="GO_Central"/>
</dbReference>
<feature type="region of interest" description="Disordered" evidence="11">
    <location>
        <begin position="258"/>
        <end position="284"/>
    </location>
</feature>
<dbReference type="GO" id="GO:0030594">
    <property type="term" value="F:neurotransmitter receptor activity"/>
    <property type="evidence" value="ECO:0000318"/>
    <property type="project" value="GO_Central"/>
</dbReference>
<reference evidence="15" key="1">
    <citation type="submission" date="2025-08" db="UniProtKB">
        <authorList>
            <consortium name="RefSeq"/>
        </authorList>
    </citation>
    <scope>IDENTIFICATION</scope>
    <source>
        <strain evidence="15">J_2021</strain>
        <tissue evidence="15">Erythrocytes</tissue>
    </source>
</reference>
<dbReference type="SUPFAM" id="SSF81321">
    <property type="entry name" value="Family A G protein-coupled receptor-like"/>
    <property type="match status" value="1"/>
</dbReference>
<keyword evidence="5 12" id="KW-1133">Transmembrane helix</keyword>
<keyword evidence="14" id="KW-1185">Reference proteome</keyword>
<dbReference type="PRINTS" id="PR01471">
    <property type="entry name" value="HISTAMINEH3R"/>
</dbReference>
<dbReference type="RefSeq" id="XP_018122383.2">
    <property type="nucleotide sequence ID" value="XM_018266894.2"/>
</dbReference>
<dbReference type="PROSITE" id="PS00237">
    <property type="entry name" value="G_PROTEIN_RECEP_F1_1"/>
    <property type="match status" value="1"/>
</dbReference>
<dbReference type="GO" id="GO:0007268">
    <property type="term" value="P:chemical synaptic transmission"/>
    <property type="evidence" value="ECO:0000318"/>
    <property type="project" value="GO_Central"/>
</dbReference>
<keyword evidence="2" id="KW-1003">Cell membrane</keyword>
<feature type="transmembrane region" description="Helical" evidence="12">
    <location>
        <begin position="70"/>
        <end position="90"/>
    </location>
</feature>
<keyword evidence="9 10" id="KW-0807">Transducer</keyword>
<keyword evidence="7 12" id="KW-0472">Membrane</keyword>
<organism evidence="14 15">
    <name type="scientific">Xenopus laevis</name>
    <name type="common">African clawed frog</name>
    <dbReference type="NCBI Taxonomy" id="8355"/>
    <lineage>
        <taxon>Eukaryota</taxon>
        <taxon>Metazoa</taxon>
        <taxon>Chordata</taxon>
        <taxon>Craniata</taxon>
        <taxon>Vertebrata</taxon>
        <taxon>Euteleostomi</taxon>
        <taxon>Amphibia</taxon>
        <taxon>Batrachia</taxon>
        <taxon>Anura</taxon>
        <taxon>Pipoidea</taxon>
        <taxon>Pipidae</taxon>
        <taxon>Xenopodinae</taxon>
        <taxon>Xenopus</taxon>
        <taxon>Xenopus</taxon>
    </lineage>
</organism>
<accession>A0A1L8FYT4</accession>
<dbReference type="GO" id="GO:0030425">
    <property type="term" value="C:dendrite"/>
    <property type="evidence" value="ECO:0000318"/>
    <property type="project" value="GO_Central"/>
</dbReference>
<dbReference type="InterPro" id="IPR000276">
    <property type="entry name" value="GPCR_Rhodpsn"/>
</dbReference>
<dbReference type="GeneID" id="108718561"/>
<dbReference type="PaxDb" id="8355-A0A1L8FYT4"/>
<feature type="transmembrane region" description="Helical" evidence="12">
    <location>
        <begin position="33"/>
        <end position="58"/>
    </location>
</feature>
<sequence>MKLFREPKAAAGNFSTIFETSGLENQFSEGINILLIILISFLISLIVLGNSIVMLAFIVDKRLRNQSNFFLLNLAICDFFVGAISIPVYMPYMFTGKWMLGGFICKLWLTVDYTTSTASAYSVALISYDRFLSVTQAVLHRSLQKRHSQTVYKMALVWIIPFLIYGPAIIFWEIITGTNNVPQYSCRAGFLGTWYFLIGASSLDFVLPMISISLLNLRIYWNIQKRNRKKKKSSSCQTSEERATNGSPFIIATNAVLSSPQSSKTKERGMEEECKSPVNKRGDVSITQSSTIPTKGNVSVMKLNRDKKVAKSLAILVSIFALCWAPYSFLVSIRAACHGYCVGSLWYEICIWLLFSNSAINPILYPMCHKSFRKAFKLLFQKCLKCFTS</sequence>
<evidence type="ECO:0000256" key="5">
    <source>
        <dbReference type="ARBA" id="ARBA00022989"/>
    </source>
</evidence>
<feature type="domain" description="G-protein coupled receptors family 1 profile" evidence="13">
    <location>
        <begin position="49"/>
        <end position="365"/>
    </location>
</feature>
<protein>
    <submittedName>
        <fullName evidence="15">Histamine H3 receptor</fullName>
    </submittedName>
</protein>
<dbReference type="GO" id="GO:0045202">
    <property type="term" value="C:synapse"/>
    <property type="evidence" value="ECO:0000318"/>
    <property type="project" value="GO_Central"/>
</dbReference>
<keyword evidence="8 10" id="KW-0675">Receptor</keyword>
<dbReference type="Gene3D" id="1.20.1070.10">
    <property type="entry name" value="Rhodopsin 7-helix transmembrane proteins"/>
    <property type="match status" value="1"/>
</dbReference>
<dbReference type="SMART" id="SM01381">
    <property type="entry name" value="7TM_GPCR_Srsx"/>
    <property type="match status" value="1"/>
</dbReference>
<feature type="compositionally biased region" description="Basic and acidic residues" evidence="11">
    <location>
        <begin position="264"/>
        <end position="283"/>
    </location>
</feature>
<evidence type="ECO:0000256" key="3">
    <source>
        <dbReference type="ARBA" id="ARBA00022553"/>
    </source>
</evidence>
<dbReference type="GO" id="GO:0016907">
    <property type="term" value="F:G protein-coupled acetylcholine receptor activity"/>
    <property type="evidence" value="ECO:0007669"/>
    <property type="project" value="TreeGrafter"/>
</dbReference>
<dbReference type="PRINTS" id="PR00237">
    <property type="entry name" value="GPCRRHODOPSN"/>
</dbReference>
<feature type="transmembrane region" description="Helical" evidence="12">
    <location>
        <begin position="151"/>
        <end position="174"/>
    </location>
</feature>
<feature type="transmembrane region" description="Helical" evidence="12">
    <location>
        <begin position="313"/>
        <end position="333"/>
    </location>
</feature>
<feature type="transmembrane region" description="Helical" evidence="12">
    <location>
        <begin position="194"/>
        <end position="221"/>
    </location>
</feature>
<dbReference type="GO" id="GO:0004969">
    <property type="term" value="F:histamine receptor activity"/>
    <property type="evidence" value="ECO:0000318"/>
    <property type="project" value="GO_Central"/>
</dbReference>
<comment type="subcellular location">
    <subcellularLocation>
        <location evidence="1">Cell membrane</location>
        <topology evidence="1">Multi-pass membrane protein</topology>
    </subcellularLocation>
</comment>
<dbReference type="KEGG" id="xla:108718561"/>